<dbReference type="RefSeq" id="WP_059068770.1">
    <property type="nucleotide sequence ID" value="NZ_LNAL01000005.1"/>
</dbReference>
<dbReference type="Pfam" id="PF02534">
    <property type="entry name" value="T4SS-DNA_transf"/>
    <property type="match status" value="1"/>
</dbReference>
<organism evidence="10 11">
    <name type="scientific">Solirubrum puertoriconensis</name>
    <dbReference type="NCBI Taxonomy" id="1751427"/>
    <lineage>
        <taxon>Bacteria</taxon>
        <taxon>Pseudomonadati</taxon>
        <taxon>Bacteroidota</taxon>
        <taxon>Cytophagia</taxon>
        <taxon>Cytophagales</taxon>
    </lineage>
</organism>
<evidence type="ECO:0000256" key="8">
    <source>
        <dbReference type="SAM" id="Phobius"/>
    </source>
</evidence>
<evidence type="ECO:0000313" key="10">
    <source>
        <dbReference type="EMBL" id="KUG09185.1"/>
    </source>
</evidence>
<evidence type="ECO:0000256" key="3">
    <source>
        <dbReference type="ARBA" id="ARBA00022475"/>
    </source>
</evidence>
<gene>
    <name evidence="10" type="ORF">ASU33_20450</name>
</gene>
<protein>
    <submittedName>
        <fullName evidence="10">Conjugal transfer protein TraG</fullName>
    </submittedName>
</protein>
<comment type="caution">
    <text evidence="10">The sequence shown here is derived from an EMBL/GenBank/DDBJ whole genome shotgun (WGS) entry which is preliminary data.</text>
</comment>
<reference evidence="10 11" key="1">
    <citation type="submission" date="2015-11" db="EMBL/GenBank/DDBJ databases">
        <title>Solirubrum puertoriconensis gen. nov. an environmental bacteria isolated in Puerto Rico.</title>
        <authorList>
            <person name="Cuebas-Irizarry M.F."/>
            <person name="Montalvo-Rodriguez R."/>
        </authorList>
    </citation>
    <scope>NUCLEOTIDE SEQUENCE [LARGE SCALE GENOMIC DNA]</scope>
    <source>
        <strain evidence="10 11">MC1A</strain>
    </source>
</reference>
<dbReference type="Gene3D" id="3.40.50.300">
    <property type="entry name" value="P-loop containing nucleotide triphosphate hydrolases"/>
    <property type="match status" value="1"/>
</dbReference>
<dbReference type="OrthoDB" id="102453at2"/>
<dbReference type="GO" id="GO:0005886">
    <property type="term" value="C:plasma membrane"/>
    <property type="evidence" value="ECO:0007669"/>
    <property type="project" value="UniProtKB-SubCell"/>
</dbReference>
<keyword evidence="4 8" id="KW-0812">Transmembrane</keyword>
<dbReference type="InterPro" id="IPR025988">
    <property type="entry name" value="YWFCY_dom"/>
</dbReference>
<dbReference type="InterPro" id="IPR051539">
    <property type="entry name" value="T4SS-coupling_protein"/>
</dbReference>
<evidence type="ECO:0000256" key="5">
    <source>
        <dbReference type="ARBA" id="ARBA00022989"/>
    </source>
</evidence>
<comment type="subcellular location">
    <subcellularLocation>
        <location evidence="1">Cell membrane</location>
        <topology evidence="1">Multi-pass membrane protein</topology>
    </subcellularLocation>
</comment>
<keyword evidence="6 8" id="KW-0472">Membrane</keyword>
<keyword evidence="3" id="KW-1003">Cell membrane</keyword>
<feature type="transmembrane region" description="Helical" evidence="8">
    <location>
        <begin position="12"/>
        <end position="36"/>
    </location>
</feature>
<dbReference type="Proteomes" id="UP000054223">
    <property type="component" value="Unassembled WGS sequence"/>
</dbReference>
<feature type="domain" description="YWFCY" evidence="9">
    <location>
        <begin position="2"/>
        <end position="145"/>
    </location>
</feature>
<evidence type="ECO:0000313" key="11">
    <source>
        <dbReference type="Proteomes" id="UP000054223"/>
    </source>
</evidence>
<dbReference type="AlphaFoldDB" id="A0A9X0L5Y6"/>
<dbReference type="SUPFAM" id="SSF52540">
    <property type="entry name" value="P-loop containing nucleoside triphosphate hydrolases"/>
    <property type="match status" value="1"/>
</dbReference>
<keyword evidence="11" id="KW-1185">Reference proteome</keyword>
<dbReference type="InterPro" id="IPR027417">
    <property type="entry name" value="P-loop_NTPase"/>
</dbReference>
<evidence type="ECO:0000256" key="2">
    <source>
        <dbReference type="ARBA" id="ARBA00008806"/>
    </source>
</evidence>
<dbReference type="PANTHER" id="PTHR37937">
    <property type="entry name" value="CONJUGATIVE TRANSFER: DNA TRANSPORT"/>
    <property type="match status" value="1"/>
</dbReference>
<evidence type="ECO:0000259" key="9">
    <source>
        <dbReference type="Pfam" id="PF14293"/>
    </source>
</evidence>
<feature type="transmembrane region" description="Helical" evidence="8">
    <location>
        <begin position="89"/>
        <end position="109"/>
    </location>
</feature>
<sequence length="672" mass="75122">MEDEKALRRLMDFMRLLSVALLLLHLYYYCYTFFAGRGLRAGWLDELLTRLSTKTALFAAPAVSLGGALVFALLSCLGTRGAPLEKPNWRATLGAGGGGALLLAGAAPLRELFGSPGAQTAVYALALGGGYLLLLRAGLQLGRLLPLPGGLLGDLFNEQNESFPQQEQLIENEYSINLPTEYTYRGRRRRGVINVVNPFRGTMVLGTPGSGKTYAVISEFIRQHLQKGFALYVYDFKFDDLTRLCYNELHRNAHRYAVAPRFYVINFDDPRRSHRCNPLLAEQMTDIVDAYEAAATIMLNLNKTWIQKQGDFFVESPINFVTAIIWFLKLYQNGRYCTFPHVIELLSQSYEELFPILGAYSEIENYVRPFASALERDALEQLEGQIASARIPLSRLASPQLYWVMSGNDFTLDLNDPRAPKVLCVGNNPERQGIYGAALGLYNARLVKLINRKQRLKTALIIDELPTIYFKGLDTLLATARSNKVATCLGFQDFAQLERDYGKAEATVIRSTVGNVIAGQVVGESAEALSKRFGRILQQRQGLSVNSRELSRSTSTQLDSMLPAARIAGLTQGCFVGAVADNVGEEISQKVFHARIVVDEEARARQAQQDEELPDITNFTDPQTGRDRTEELVRANYERIKAEVREICRQELERIAADPTLQHLLKARKQRT</sequence>
<dbReference type="EMBL" id="LNAL01000005">
    <property type="protein sequence ID" value="KUG09185.1"/>
    <property type="molecule type" value="Genomic_DNA"/>
</dbReference>
<accession>A0A9X0L5Y6</accession>
<feature type="region of interest" description="Disordered" evidence="7">
    <location>
        <begin position="606"/>
        <end position="628"/>
    </location>
</feature>
<evidence type="ECO:0000256" key="4">
    <source>
        <dbReference type="ARBA" id="ARBA00022692"/>
    </source>
</evidence>
<proteinExistence type="inferred from homology"/>
<name>A0A9X0L5Y6_SOLP1</name>
<comment type="similarity">
    <text evidence="2">Belongs to the VirD4/TraG family.</text>
</comment>
<evidence type="ECO:0000256" key="1">
    <source>
        <dbReference type="ARBA" id="ARBA00004651"/>
    </source>
</evidence>
<keyword evidence="5 8" id="KW-1133">Transmembrane helix</keyword>
<dbReference type="CDD" id="cd01127">
    <property type="entry name" value="TrwB_TraG_TraD_VirD4"/>
    <property type="match status" value="1"/>
</dbReference>
<dbReference type="Pfam" id="PF14293">
    <property type="entry name" value="YWFCY"/>
    <property type="match status" value="1"/>
</dbReference>
<dbReference type="PANTHER" id="PTHR37937:SF1">
    <property type="entry name" value="CONJUGATIVE TRANSFER: DNA TRANSPORT"/>
    <property type="match status" value="1"/>
</dbReference>
<dbReference type="InterPro" id="IPR003688">
    <property type="entry name" value="TraG/VirD4"/>
</dbReference>
<feature type="transmembrane region" description="Helical" evidence="8">
    <location>
        <begin position="56"/>
        <end position="77"/>
    </location>
</feature>
<evidence type="ECO:0000256" key="6">
    <source>
        <dbReference type="ARBA" id="ARBA00023136"/>
    </source>
</evidence>
<dbReference type="NCBIfam" id="NF041326">
    <property type="entry name" value="Bacteroid_MobC"/>
    <property type="match status" value="1"/>
</dbReference>
<evidence type="ECO:0000256" key="7">
    <source>
        <dbReference type="SAM" id="MobiDB-lite"/>
    </source>
</evidence>